<dbReference type="InterPro" id="IPR005135">
    <property type="entry name" value="Endo/exonuclease/phosphatase"/>
</dbReference>
<dbReference type="SUPFAM" id="SSF56219">
    <property type="entry name" value="DNase I-like"/>
    <property type="match status" value="1"/>
</dbReference>
<dbReference type="EMBL" id="JAACXV010000036">
    <property type="protein sequence ID" value="KAF7286151.1"/>
    <property type="molecule type" value="Genomic_DNA"/>
</dbReference>
<accession>A0A834MK54</accession>
<name>A0A834MK54_RHYFE</name>
<keyword evidence="4" id="KW-1185">Reference proteome</keyword>
<dbReference type="Gene3D" id="3.60.10.10">
    <property type="entry name" value="Endonuclease/exonuclease/phosphatase"/>
    <property type="match status" value="1"/>
</dbReference>
<dbReference type="Pfam" id="PF14529">
    <property type="entry name" value="Exo_endo_phos_2"/>
    <property type="match status" value="1"/>
</dbReference>
<dbReference type="Proteomes" id="UP000625711">
    <property type="component" value="Unassembled WGS sequence"/>
</dbReference>
<dbReference type="AlphaFoldDB" id="A0A834MK54"/>
<dbReference type="OrthoDB" id="410155at2759"/>
<reference evidence="3" key="1">
    <citation type="submission" date="2020-08" db="EMBL/GenBank/DDBJ databases">
        <title>Genome sequencing and assembly of the red palm weevil Rhynchophorus ferrugineus.</title>
        <authorList>
            <person name="Dias G.B."/>
            <person name="Bergman C.M."/>
            <person name="Manee M."/>
        </authorList>
    </citation>
    <scope>NUCLEOTIDE SEQUENCE</scope>
    <source>
        <strain evidence="3">AA-2017</strain>
        <tissue evidence="3">Whole larva</tissue>
    </source>
</reference>
<comment type="caution">
    <text evidence="3">The sequence shown here is derived from an EMBL/GenBank/DDBJ whole genome shotgun (WGS) entry which is preliminary data.</text>
</comment>
<evidence type="ECO:0000313" key="3">
    <source>
        <dbReference type="EMBL" id="KAF7286151.1"/>
    </source>
</evidence>
<evidence type="ECO:0000259" key="2">
    <source>
        <dbReference type="Pfam" id="PF14529"/>
    </source>
</evidence>
<protein>
    <recommendedName>
        <fullName evidence="2">Endonuclease/exonuclease/phosphatase domain-containing protein</fullName>
    </recommendedName>
</protein>
<sequence length="152" mass="16940">MITTSIYQEKYQPLSRLWLTSTSSTSEAAKPANFKPLKQPTPKTSTEATEKNIPQAIYSLPSGDVAKIIGGDFNEHHCSLGSLRTNQAWVDIDPLSAELVLGLIIPVEPTQYHHVYSLPSTIDFFIAQNTQKLHEMDSDHRPITLTVGDFQM</sequence>
<proteinExistence type="predicted"/>
<dbReference type="InterPro" id="IPR036691">
    <property type="entry name" value="Endo/exonu/phosph_ase_sf"/>
</dbReference>
<feature type="region of interest" description="Disordered" evidence="1">
    <location>
        <begin position="29"/>
        <end position="49"/>
    </location>
</feature>
<evidence type="ECO:0000313" key="4">
    <source>
        <dbReference type="Proteomes" id="UP000625711"/>
    </source>
</evidence>
<feature type="domain" description="Endonuclease/exonuclease/phosphatase" evidence="2">
    <location>
        <begin position="43"/>
        <end position="143"/>
    </location>
</feature>
<evidence type="ECO:0000256" key="1">
    <source>
        <dbReference type="SAM" id="MobiDB-lite"/>
    </source>
</evidence>
<dbReference type="GO" id="GO:0003824">
    <property type="term" value="F:catalytic activity"/>
    <property type="evidence" value="ECO:0007669"/>
    <property type="project" value="InterPro"/>
</dbReference>
<gene>
    <name evidence="3" type="ORF">GWI33_007397</name>
</gene>
<organism evidence="3 4">
    <name type="scientific">Rhynchophorus ferrugineus</name>
    <name type="common">Red palm weevil</name>
    <name type="synonym">Curculio ferrugineus</name>
    <dbReference type="NCBI Taxonomy" id="354439"/>
    <lineage>
        <taxon>Eukaryota</taxon>
        <taxon>Metazoa</taxon>
        <taxon>Ecdysozoa</taxon>
        <taxon>Arthropoda</taxon>
        <taxon>Hexapoda</taxon>
        <taxon>Insecta</taxon>
        <taxon>Pterygota</taxon>
        <taxon>Neoptera</taxon>
        <taxon>Endopterygota</taxon>
        <taxon>Coleoptera</taxon>
        <taxon>Polyphaga</taxon>
        <taxon>Cucujiformia</taxon>
        <taxon>Curculionidae</taxon>
        <taxon>Dryophthorinae</taxon>
        <taxon>Rhynchophorus</taxon>
    </lineage>
</organism>